<comment type="similarity">
    <text evidence="2">Belongs to the eukaryotic ribosomal protein eL31 family.</text>
</comment>
<protein>
    <recommendedName>
        <fullName evidence="3">histone acetyltransferase</fullName>
        <ecNumber evidence="3">2.3.1.48</ecNumber>
    </recommendedName>
</protein>
<dbReference type="CDD" id="cd00463">
    <property type="entry name" value="Ribosomal_L31e"/>
    <property type="match status" value="1"/>
</dbReference>
<dbReference type="InterPro" id="IPR017380">
    <property type="entry name" value="Hist_AcTrfase_B-typ_cat-su"/>
</dbReference>
<dbReference type="Gene3D" id="3.90.360.10">
    <property type="entry name" value="Histone acetyl transferase 1 (HAT1), N-terminal domain"/>
    <property type="match status" value="1"/>
</dbReference>
<accession>A0ABR2GHA5</accession>
<sequence length="593" mass="67036">MGKKQQHLDADQLPEQKKKRRVGFPNTDAGVEPNDCIKIYLVSKKEEVGTSDGFCINPVDLNSFFEEDEKIYGYQGLKITIWVSSISFHALADITFQGKSDGGKGITDLKSSLEKMFGETLLDNKDEFLQTFSTENNFISSVVSHGEKLQTKASNGHVTHFNGISEAASSDLEVVRLKIDNLAAGHLYSRLVPLVLLLVDGSNPIDVTDPSWELYLLTQKKIDQPENTQHLLLGFAALYRFYHYPDGSRLRLSQILVLPPYQHKGYGSHLVEVLSNVAISENVYDLTVEEPQEYFQHVRTSFDIKRLLAFEPAHEAVKSAVSRLKQGKLSKKAHIPRFLPPPDVVEEVRKTLKINKKQFLQCWEILIYLGLDPIEKHTEDYVTIISKRVKADILGKDSEVAGKQVIEVQSVHDVETSFVMFRSQCGEVGGVQMDEDQTKTQEQQLQQLVDERIKEVKLIAEKLGFPICVFLLDLFSLSVLILSSARFCFPLTQSGKRLHGCTFKKKAPKAIKEIRKFAEKAMGTKDVRVDVKLNKHIWSRGIRSVPRRIRVRIARKRNDDEDAKEELYSLVTVAEIPAEGLKGLGTKVIDDDE</sequence>
<dbReference type="Proteomes" id="UP001472677">
    <property type="component" value="Unassembled WGS sequence"/>
</dbReference>
<dbReference type="SMART" id="SM01380">
    <property type="entry name" value="Ribosomal_L31e"/>
    <property type="match status" value="1"/>
</dbReference>
<dbReference type="SUPFAM" id="SSF54575">
    <property type="entry name" value="Ribosomal protein L31e"/>
    <property type="match status" value="1"/>
</dbReference>
<evidence type="ECO:0000313" key="12">
    <source>
        <dbReference type="EMBL" id="KAK8602304.1"/>
    </source>
</evidence>
<evidence type="ECO:0000313" key="13">
    <source>
        <dbReference type="Proteomes" id="UP001472677"/>
    </source>
</evidence>
<dbReference type="EC" id="2.3.1.48" evidence="3"/>
<keyword evidence="6" id="KW-0687">Ribonucleoprotein</keyword>
<proteinExistence type="inferred from homology"/>
<evidence type="ECO:0000256" key="1">
    <source>
        <dbReference type="ARBA" id="ARBA00010543"/>
    </source>
</evidence>
<feature type="compositionally biased region" description="Basic and acidic residues" evidence="9">
    <location>
        <begin position="1"/>
        <end position="16"/>
    </location>
</feature>
<evidence type="ECO:0000256" key="6">
    <source>
        <dbReference type="ARBA" id="ARBA00023274"/>
    </source>
</evidence>
<comment type="caution">
    <text evidence="12">The sequence shown here is derived from an EMBL/GenBank/DDBJ whole genome shotgun (WGS) entry which is preliminary data.</text>
</comment>
<evidence type="ECO:0000256" key="2">
    <source>
        <dbReference type="ARBA" id="ARBA00010808"/>
    </source>
</evidence>
<keyword evidence="4" id="KW-0808">Transferase</keyword>
<evidence type="ECO:0000256" key="5">
    <source>
        <dbReference type="ARBA" id="ARBA00022980"/>
    </source>
</evidence>
<feature type="region of interest" description="Disordered" evidence="9">
    <location>
        <begin position="1"/>
        <end position="27"/>
    </location>
</feature>
<dbReference type="Pfam" id="PF00583">
    <property type="entry name" value="Acetyltransf_1"/>
    <property type="match status" value="1"/>
</dbReference>
<evidence type="ECO:0000256" key="9">
    <source>
        <dbReference type="SAM" id="MobiDB-lite"/>
    </source>
</evidence>
<evidence type="ECO:0000256" key="7">
    <source>
        <dbReference type="ARBA" id="ARBA00023315"/>
    </source>
</evidence>
<dbReference type="InterPro" id="IPR000182">
    <property type="entry name" value="GNAT_dom"/>
</dbReference>
<name>A0ABR2GHA5_9ROSI</name>
<dbReference type="CDD" id="cd04301">
    <property type="entry name" value="NAT_SF"/>
    <property type="match status" value="1"/>
</dbReference>
<evidence type="ECO:0000259" key="10">
    <source>
        <dbReference type="Pfam" id="PF00583"/>
    </source>
</evidence>
<dbReference type="Gene3D" id="3.40.630.30">
    <property type="match status" value="1"/>
</dbReference>
<feature type="domain" description="N-acetyltransferase" evidence="10">
    <location>
        <begin position="232"/>
        <end position="292"/>
    </location>
</feature>
<comment type="catalytic activity">
    <reaction evidence="8">
        <text>L-lysyl-[protein] + acetyl-CoA = N(6)-acetyl-L-lysyl-[protein] + CoA + H(+)</text>
        <dbReference type="Rhea" id="RHEA:45948"/>
        <dbReference type="Rhea" id="RHEA-COMP:9752"/>
        <dbReference type="Rhea" id="RHEA-COMP:10731"/>
        <dbReference type="ChEBI" id="CHEBI:15378"/>
        <dbReference type="ChEBI" id="CHEBI:29969"/>
        <dbReference type="ChEBI" id="CHEBI:57287"/>
        <dbReference type="ChEBI" id="CHEBI:57288"/>
        <dbReference type="ChEBI" id="CHEBI:61930"/>
        <dbReference type="EC" id="2.3.1.48"/>
    </reaction>
</comment>
<dbReference type="SUPFAM" id="SSF55729">
    <property type="entry name" value="Acyl-CoA N-acyltransferases (Nat)"/>
    <property type="match status" value="1"/>
</dbReference>
<keyword evidence="5" id="KW-0689">Ribosomal protein</keyword>
<comment type="similarity">
    <text evidence="1">Belongs to the HAT1 family.</text>
</comment>
<evidence type="ECO:0000259" key="11">
    <source>
        <dbReference type="Pfam" id="PF10394"/>
    </source>
</evidence>
<reference evidence="12 13" key="1">
    <citation type="journal article" date="2024" name="G3 (Bethesda)">
        <title>Genome assembly of Hibiscus sabdariffa L. provides insights into metabolisms of medicinal natural products.</title>
        <authorList>
            <person name="Kim T."/>
        </authorList>
    </citation>
    <scope>NUCLEOTIDE SEQUENCE [LARGE SCALE GENOMIC DNA]</scope>
    <source>
        <strain evidence="12">TK-2024</strain>
        <tissue evidence="12">Old leaves</tissue>
    </source>
</reference>
<dbReference type="InterPro" id="IPR037113">
    <property type="entry name" value="Hat1_N_sf"/>
</dbReference>
<evidence type="ECO:0000256" key="4">
    <source>
        <dbReference type="ARBA" id="ARBA00022679"/>
    </source>
</evidence>
<dbReference type="Pfam" id="PF01198">
    <property type="entry name" value="Ribosomal_L31e"/>
    <property type="match status" value="1"/>
</dbReference>
<dbReference type="InterPro" id="IPR019467">
    <property type="entry name" value="Hat1_N"/>
</dbReference>
<keyword evidence="7" id="KW-0012">Acyltransferase</keyword>
<evidence type="ECO:0000256" key="8">
    <source>
        <dbReference type="ARBA" id="ARBA00048017"/>
    </source>
</evidence>
<dbReference type="EMBL" id="JBBPBM010000001">
    <property type="protein sequence ID" value="KAK8602304.1"/>
    <property type="molecule type" value="Genomic_DNA"/>
</dbReference>
<dbReference type="InterPro" id="IPR016181">
    <property type="entry name" value="Acyl_CoA_acyltransferase"/>
</dbReference>
<keyword evidence="13" id="KW-1185">Reference proteome</keyword>
<dbReference type="InterPro" id="IPR020052">
    <property type="entry name" value="Ribosomal_eL31_CS"/>
</dbReference>
<gene>
    <name evidence="12" type="ORF">V6N12_052118</name>
</gene>
<dbReference type="PROSITE" id="PS01144">
    <property type="entry name" value="RIBOSOMAL_L31E"/>
    <property type="match status" value="1"/>
</dbReference>
<dbReference type="PANTHER" id="PTHR12046">
    <property type="entry name" value="HISTONE ACETYLTRANSFERASE TYPE B CATALYTIC SUBUNIT"/>
    <property type="match status" value="1"/>
</dbReference>
<dbReference type="Gene3D" id="3.10.440.10">
    <property type="match status" value="1"/>
</dbReference>
<dbReference type="InterPro" id="IPR023621">
    <property type="entry name" value="Ribosomal_eL31_dom_sf"/>
</dbReference>
<organism evidence="12 13">
    <name type="scientific">Hibiscus sabdariffa</name>
    <name type="common">roselle</name>
    <dbReference type="NCBI Taxonomy" id="183260"/>
    <lineage>
        <taxon>Eukaryota</taxon>
        <taxon>Viridiplantae</taxon>
        <taxon>Streptophyta</taxon>
        <taxon>Embryophyta</taxon>
        <taxon>Tracheophyta</taxon>
        <taxon>Spermatophyta</taxon>
        <taxon>Magnoliopsida</taxon>
        <taxon>eudicotyledons</taxon>
        <taxon>Gunneridae</taxon>
        <taxon>Pentapetalae</taxon>
        <taxon>rosids</taxon>
        <taxon>malvids</taxon>
        <taxon>Malvales</taxon>
        <taxon>Malvaceae</taxon>
        <taxon>Malvoideae</taxon>
        <taxon>Hibiscus</taxon>
    </lineage>
</organism>
<feature type="domain" description="Histone acetyl transferase HAT1 N-terminal" evidence="11">
    <location>
        <begin position="32"/>
        <end position="200"/>
    </location>
</feature>
<evidence type="ECO:0000256" key="3">
    <source>
        <dbReference type="ARBA" id="ARBA00013184"/>
    </source>
</evidence>
<dbReference type="Pfam" id="PF10394">
    <property type="entry name" value="Hat1_N"/>
    <property type="match status" value="1"/>
</dbReference>
<dbReference type="InterPro" id="IPR000054">
    <property type="entry name" value="Ribosomal_eL31"/>
</dbReference>